<dbReference type="InterPro" id="IPR011047">
    <property type="entry name" value="Quinoprotein_ADH-like_sf"/>
</dbReference>
<comment type="caution">
    <text evidence="4">The sequence shown here is derived from an EMBL/GenBank/DDBJ whole genome shotgun (WGS) entry which is preliminary data.</text>
</comment>
<dbReference type="Gene3D" id="2.130.10.10">
    <property type="entry name" value="YVTN repeat-like/Quinoprotein amine dehydrogenase"/>
    <property type="match status" value="1"/>
</dbReference>
<dbReference type="RefSeq" id="WP_208290151.1">
    <property type="nucleotide sequence ID" value="NZ_CP074404.1"/>
</dbReference>
<dbReference type="PANTHER" id="PTHR34512:SF30">
    <property type="entry name" value="OUTER MEMBRANE PROTEIN ASSEMBLY FACTOR BAMB"/>
    <property type="match status" value="1"/>
</dbReference>
<feature type="domain" description="Pyrrolo-quinoline quinone repeat" evidence="3">
    <location>
        <begin position="304"/>
        <end position="480"/>
    </location>
</feature>
<feature type="transmembrane region" description="Helical" evidence="2">
    <location>
        <begin position="37"/>
        <end position="57"/>
    </location>
</feature>
<dbReference type="InterPro" id="IPR018391">
    <property type="entry name" value="PQQ_b-propeller_rpt"/>
</dbReference>
<dbReference type="SMART" id="SM00564">
    <property type="entry name" value="PQQ"/>
    <property type="match status" value="2"/>
</dbReference>
<dbReference type="PANTHER" id="PTHR34512">
    <property type="entry name" value="CELL SURFACE PROTEIN"/>
    <property type="match status" value="1"/>
</dbReference>
<dbReference type="EMBL" id="JAGFBM010000009">
    <property type="protein sequence ID" value="MBO3085965.1"/>
    <property type="molecule type" value="Genomic_DNA"/>
</dbReference>
<proteinExistence type="predicted"/>
<dbReference type="SUPFAM" id="SSF50998">
    <property type="entry name" value="Quinoprotein alcohol dehydrogenase-like"/>
    <property type="match status" value="1"/>
</dbReference>
<evidence type="ECO:0000256" key="2">
    <source>
        <dbReference type="SAM" id="Phobius"/>
    </source>
</evidence>
<dbReference type="Proteomes" id="UP000678317">
    <property type="component" value="Unassembled WGS sequence"/>
</dbReference>
<keyword evidence="2" id="KW-0472">Membrane</keyword>
<dbReference type="Pfam" id="PF13360">
    <property type="entry name" value="PQQ_2"/>
    <property type="match status" value="1"/>
</dbReference>
<reference evidence="4 5" key="1">
    <citation type="submission" date="2021-03" db="EMBL/GenBank/DDBJ databases">
        <title>novel species in genus Cellulomonas.</title>
        <authorList>
            <person name="Zhang G."/>
        </authorList>
    </citation>
    <scope>NUCLEOTIDE SEQUENCE [LARGE SCALE GENOMIC DNA]</scope>
    <source>
        <strain evidence="5">zg-ZUI188</strain>
    </source>
</reference>
<dbReference type="InterPro" id="IPR015943">
    <property type="entry name" value="WD40/YVTN_repeat-like_dom_sf"/>
</dbReference>
<evidence type="ECO:0000313" key="4">
    <source>
        <dbReference type="EMBL" id="MBO3085965.1"/>
    </source>
</evidence>
<keyword evidence="5" id="KW-1185">Reference proteome</keyword>
<protein>
    <submittedName>
        <fullName evidence="4">PQQ-binding-like beta-propeller repeat protein</fullName>
    </submittedName>
</protein>
<feature type="region of interest" description="Disordered" evidence="1">
    <location>
        <begin position="1"/>
        <end position="27"/>
    </location>
</feature>
<dbReference type="InterPro" id="IPR002372">
    <property type="entry name" value="PQQ_rpt_dom"/>
</dbReference>
<evidence type="ECO:0000259" key="3">
    <source>
        <dbReference type="Pfam" id="PF13360"/>
    </source>
</evidence>
<keyword evidence="2" id="KW-1133">Transmembrane helix</keyword>
<name>A0ABS3SJP7_9CELL</name>
<keyword evidence="2" id="KW-0812">Transmembrane</keyword>
<gene>
    <name evidence="4" type="ORF">J4035_15085</name>
</gene>
<sequence length="506" mass="52493">MARGTRQMQEVDLVDGDEAAASDPSAGTSAVRARRRWVLVVAAGVVVVALVVVQQVVDARDRAAWARVADVDGVVRPLGDALEVRAVEERELAELDGSPRGPDAQIVVAPDGSQAVTSTPLTDDEAAWSVPLTGPDPVRAALGNAVMGLSRCVPGAHPTTSVCLLSDGYLTYSTDDDEPQWVAATTTKALVVDTRHGTVVAEWPTVAADALTTLLGLVVVAVTDASAGVTVVAYDERTGAERWRHVLPASSERDLVHGALGTDLFAVGGLVVVGTQASLTLLDAEGRFVRDDLRGPDGYAYSQDGSVVVVSPGSGGEITTTFVGPDGDPASDRVYVGEPLHSPVDDGSVPGLLLTVTSGTRLADPSGESGPGLQAYDRGTGERRWFVGMTQLGGGMQPATAIVLDERVYVTSPDAAVVAIDAHTGATLWSAKESGSQVGIFTDGRLVYAQAQRPAGEGGAQLVGRDLSTGEEVWHAPLPDGIDNLWVAGHRLFGSNFTTGENLELG</sequence>
<accession>A0ABS3SJP7</accession>
<evidence type="ECO:0000313" key="5">
    <source>
        <dbReference type="Proteomes" id="UP000678317"/>
    </source>
</evidence>
<evidence type="ECO:0000256" key="1">
    <source>
        <dbReference type="SAM" id="MobiDB-lite"/>
    </source>
</evidence>
<organism evidence="4 5">
    <name type="scientific">Cellulomonas fengjieae</name>
    <dbReference type="NCBI Taxonomy" id="2819978"/>
    <lineage>
        <taxon>Bacteria</taxon>
        <taxon>Bacillati</taxon>
        <taxon>Actinomycetota</taxon>
        <taxon>Actinomycetes</taxon>
        <taxon>Micrococcales</taxon>
        <taxon>Cellulomonadaceae</taxon>
        <taxon>Cellulomonas</taxon>
    </lineage>
</organism>